<reference evidence="3" key="1">
    <citation type="journal article" date="2015" name="Chem. Biol.">
        <title>Structure, bioactivity, and resistance mechanism of streptomonomicin, an unusual lasso Peptide from an understudied halophilic actinomycete.</title>
        <authorList>
            <person name="Metelev M."/>
            <person name="Tietz J.I."/>
            <person name="Melby J.O."/>
            <person name="Blair P.M."/>
            <person name="Zhu L."/>
            <person name="Livnat I."/>
            <person name="Severinov K."/>
            <person name="Mitchell D.A."/>
        </authorList>
    </citation>
    <scope>NUCLEOTIDE SEQUENCE [LARGE SCALE GENOMIC DNA]</scope>
    <source>
        <strain evidence="3">YIM 90003</strain>
    </source>
</reference>
<dbReference type="GO" id="GO:0008721">
    <property type="term" value="F:D-serine ammonia-lyase activity"/>
    <property type="evidence" value="ECO:0007669"/>
    <property type="project" value="TreeGrafter"/>
</dbReference>
<dbReference type="RefSeq" id="WP_040271070.1">
    <property type="nucleotide sequence ID" value="NZ_JROO01000007.1"/>
</dbReference>
<dbReference type="InterPro" id="IPR051466">
    <property type="entry name" value="D-amino_acid_metab_enzyme"/>
</dbReference>
<dbReference type="STRING" id="183763.LP52_04690"/>
<dbReference type="InterPro" id="IPR001608">
    <property type="entry name" value="Ala_racemase_N"/>
</dbReference>
<dbReference type="PANTHER" id="PTHR28004:SF2">
    <property type="entry name" value="D-SERINE DEHYDRATASE"/>
    <property type="match status" value="1"/>
</dbReference>
<dbReference type="PANTHER" id="PTHR28004">
    <property type="entry name" value="ZGC:162816-RELATED"/>
    <property type="match status" value="1"/>
</dbReference>
<accession>A0A0C2JLS5</accession>
<keyword evidence="3" id="KW-1185">Reference proteome</keyword>
<dbReference type="OrthoDB" id="2445260at2"/>
<feature type="domain" description="Alanine racemase N-terminal" evidence="1">
    <location>
        <begin position="22"/>
        <end position="203"/>
    </location>
</feature>
<dbReference type="Gene3D" id="3.20.20.10">
    <property type="entry name" value="Alanine racemase"/>
    <property type="match status" value="1"/>
</dbReference>
<dbReference type="InterPro" id="IPR029066">
    <property type="entry name" value="PLP-binding_barrel"/>
</dbReference>
<dbReference type="SUPFAM" id="SSF51419">
    <property type="entry name" value="PLP-binding barrel"/>
    <property type="match status" value="1"/>
</dbReference>
<evidence type="ECO:0000259" key="1">
    <source>
        <dbReference type="Pfam" id="PF01168"/>
    </source>
</evidence>
<proteinExistence type="predicted"/>
<organism evidence="2 3">
    <name type="scientific">Streptomonospora alba</name>
    <dbReference type="NCBI Taxonomy" id="183763"/>
    <lineage>
        <taxon>Bacteria</taxon>
        <taxon>Bacillati</taxon>
        <taxon>Actinomycetota</taxon>
        <taxon>Actinomycetes</taxon>
        <taxon>Streptosporangiales</taxon>
        <taxon>Nocardiopsidaceae</taxon>
        <taxon>Streptomonospora</taxon>
    </lineage>
</organism>
<comment type="caution">
    <text evidence="2">The sequence shown here is derived from an EMBL/GenBank/DDBJ whole genome shotgun (WGS) entry which is preliminary data.</text>
</comment>
<evidence type="ECO:0000313" key="2">
    <source>
        <dbReference type="EMBL" id="KIH99915.1"/>
    </source>
</evidence>
<dbReference type="GO" id="GO:0036088">
    <property type="term" value="P:D-serine catabolic process"/>
    <property type="evidence" value="ECO:0007669"/>
    <property type="project" value="TreeGrafter"/>
</dbReference>
<sequence length="403" mass="42954">MVSTREYYEAATRELTAPFAVVDMAAFRDNAADIRRRAAGTPVRVVSKSIRCRHLLREALSMPGFAGIMAFTLPEALWLAAGDSEGPLSDDILVAYPTADSRALAELAADPRAAERITVMVDDTAHLDMITAAAPDPRHPVKVCIDVDTSWQPLGARTRIGAHRSPVRTPAQAAALARAIAARPGLRLEGIMAYEAQIAGVGDAPPGRPVYGRTLRWVQYRSRMELARRRAAIVRAVRGVADLRFVNGGGTGSVHTTRRERAVTEVAAGSGFYQPRLFDHYTGFSGRPAALFALPVVRRPGPGTATVLGGGYVASGAPDAGRLPQPYLPSGLSLSAAEGAGEVQTPLLGAAADSLAVGDLVWLRHAKAGELCERFSRLHLIEGPEPEDVTAVPTYRAENKAFL</sequence>
<dbReference type="Proteomes" id="UP000031675">
    <property type="component" value="Unassembled WGS sequence"/>
</dbReference>
<dbReference type="Pfam" id="PF01168">
    <property type="entry name" value="Ala_racemase_N"/>
    <property type="match status" value="1"/>
</dbReference>
<evidence type="ECO:0000313" key="3">
    <source>
        <dbReference type="Proteomes" id="UP000031675"/>
    </source>
</evidence>
<protein>
    <submittedName>
        <fullName evidence="2">Alanine racemase</fullName>
    </submittedName>
</protein>
<name>A0A0C2JLS5_9ACTN</name>
<dbReference type="EMBL" id="JROO01000007">
    <property type="protein sequence ID" value="KIH99915.1"/>
    <property type="molecule type" value="Genomic_DNA"/>
</dbReference>
<dbReference type="AlphaFoldDB" id="A0A0C2JLS5"/>
<gene>
    <name evidence="2" type="ORF">LP52_04690</name>
</gene>